<dbReference type="Gene3D" id="1.20.1280.50">
    <property type="match status" value="1"/>
</dbReference>
<dbReference type="EMBL" id="CP001330">
    <property type="protein sequence ID" value="ACO66047.1"/>
    <property type="molecule type" value="Genomic_DNA"/>
</dbReference>
<dbReference type="PANTHER" id="PTHR12874:SF9">
    <property type="entry name" value="F-BOX ONLY PROTEIN 48"/>
    <property type="match status" value="1"/>
</dbReference>
<dbReference type="KEGG" id="mis:MICPUN_102914"/>
<accession>C1EDF6</accession>
<evidence type="ECO:0000259" key="2">
    <source>
        <dbReference type="PROSITE" id="PS50181"/>
    </source>
</evidence>
<dbReference type="InterPro" id="IPR036047">
    <property type="entry name" value="F-box-like_dom_sf"/>
</dbReference>
<dbReference type="PROSITE" id="PS50181">
    <property type="entry name" value="FBOX"/>
    <property type="match status" value="1"/>
</dbReference>
<evidence type="ECO:0000256" key="1">
    <source>
        <dbReference type="SAM" id="MobiDB-lite"/>
    </source>
</evidence>
<dbReference type="Proteomes" id="UP000002009">
    <property type="component" value="Chromosome 11"/>
</dbReference>
<dbReference type="SMART" id="SM00256">
    <property type="entry name" value="FBOX"/>
    <property type="match status" value="1"/>
</dbReference>
<dbReference type="OrthoDB" id="523070at2759"/>
<dbReference type="GeneID" id="8247521"/>
<proteinExistence type="predicted"/>
<dbReference type="InParanoid" id="C1EDF6"/>
<dbReference type="GO" id="GO:0019005">
    <property type="term" value="C:SCF ubiquitin ligase complex"/>
    <property type="evidence" value="ECO:0007669"/>
    <property type="project" value="TreeGrafter"/>
</dbReference>
<reference evidence="3 4" key="1">
    <citation type="journal article" date="2009" name="Science">
        <title>Green evolution and dynamic adaptations revealed by genomes of the marine picoeukaryotes Micromonas.</title>
        <authorList>
            <person name="Worden A.Z."/>
            <person name="Lee J.H."/>
            <person name="Mock T."/>
            <person name="Rouze P."/>
            <person name="Simmons M.P."/>
            <person name="Aerts A.L."/>
            <person name="Allen A.E."/>
            <person name="Cuvelier M.L."/>
            <person name="Derelle E."/>
            <person name="Everett M.V."/>
            <person name="Foulon E."/>
            <person name="Grimwood J."/>
            <person name="Gundlach H."/>
            <person name="Henrissat B."/>
            <person name="Napoli C."/>
            <person name="McDonald S.M."/>
            <person name="Parker M.S."/>
            <person name="Rombauts S."/>
            <person name="Salamov A."/>
            <person name="Von Dassow P."/>
            <person name="Badger J.H."/>
            <person name="Coutinho P.M."/>
            <person name="Demir E."/>
            <person name="Dubchak I."/>
            <person name="Gentemann C."/>
            <person name="Eikrem W."/>
            <person name="Gready J.E."/>
            <person name="John U."/>
            <person name="Lanier W."/>
            <person name="Lindquist E.A."/>
            <person name="Lucas S."/>
            <person name="Mayer K.F."/>
            <person name="Moreau H."/>
            <person name="Not F."/>
            <person name="Otillar R."/>
            <person name="Panaud O."/>
            <person name="Pangilinan J."/>
            <person name="Paulsen I."/>
            <person name="Piegu B."/>
            <person name="Poliakov A."/>
            <person name="Robbens S."/>
            <person name="Schmutz J."/>
            <person name="Toulza E."/>
            <person name="Wyss T."/>
            <person name="Zelensky A."/>
            <person name="Zhou K."/>
            <person name="Armbrust E.V."/>
            <person name="Bhattacharya D."/>
            <person name="Goodenough U.W."/>
            <person name="Van de Peer Y."/>
            <person name="Grigoriev I.V."/>
        </authorList>
    </citation>
    <scope>NUCLEOTIDE SEQUENCE [LARGE SCALE GENOMIC DNA]</scope>
    <source>
        <strain evidence="4">RCC299 / NOUM17</strain>
    </source>
</reference>
<gene>
    <name evidence="3" type="ORF">MICPUN_102914</name>
</gene>
<organism evidence="3 4">
    <name type="scientific">Micromonas commoda (strain RCC299 / NOUM17 / CCMP2709)</name>
    <name type="common">Picoplanktonic green alga</name>
    <dbReference type="NCBI Taxonomy" id="296587"/>
    <lineage>
        <taxon>Eukaryota</taxon>
        <taxon>Viridiplantae</taxon>
        <taxon>Chlorophyta</taxon>
        <taxon>Mamiellophyceae</taxon>
        <taxon>Mamiellales</taxon>
        <taxon>Mamiellaceae</taxon>
        <taxon>Micromonas</taxon>
    </lineage>
</organism>
<feature type="compositionally biased region" description="Polar residues" evidence="1">
    <location>
        <begin position="17"/>
        <end position="30"/>
    </location>
</feature>
<evidence type="ECO:0000313" key="3">
    <source>
        <dbReference type="EMBL" id="ACO66047.1"/>
    </source>
</evidence>
<dbReference type="OMA" id="WRDACAD"/>
<dbReference type="Pfam" id="PF12937">
    <property type="entry name" value="F-box-like"/>
    <property type="match status" value="1"/>
</dbReference>
<feature type="domain" description="F-box" evidence="2">
    <location>
        <begin position="54"/>
        <end position="100"/>
    </location>
</feature>
<sequence>MSALGSADSSAHGAAPLSTSPPDSENDASTSVHKLEVMVHPRFVRQLKEEPAVFCPLDWLPDEVISNVLVHLHGRDVARFSLVNRRARRLCEDDDVWRELCARHFDIRPENRDRPECGWNTLYQIHHNVLYSLFRDGGRQSPGLGTSDGFGRGIAAIAQGRAGGMSISLGAA</sequence>
<feature type="region of interest" description="Disordered" evidence="1">
    <location>
        <begin position="1"/>
        <end position="30"/>
    </location>
</feature>
<dbReference type="InterPro" id="IPR001810">
    <property type="entry name" value="F-box_dom"/>
</dbReference>
<dbReference type="RefSeq" id="XP_002504789.1">
    <property type="nucleotide sequence ID" value="XM_002504743.1"/>
</dbReference>
<dbReference type="AlphaFoldDB" id="C1EDF6"/>
<dbReference type="GO" id="GO:0031146">
    <property type="term" value="P:SCF-dependent proteasomal ubiquitin-dependent protein catabolic process"/>
    <property type="evidence" value="ECO:0007669"/>
    <property type="project" value="TreeGrafter"/>
</dbReference>
<dbReference type="SUPFAM" id="SSF81383">
    <property type="entry name" value="F-box domain"/>
    <property type="match status" value="1"/>
</dbReference>
<dbReference type="PANTHER" id="PTHR12874">
    <property type="entry name" value="F-BOX ONLY PROTEIN 48-RELATED"/>
    <property type="match status" value="1"/>
</dbReference>
<name>C1EDF6_MICCC</name>
<protein>
    <recommendedName>
        <fullName evidence="2">F-box domain-containing protein</fullName>
    </recommendedName>
</protein>
<evidence type="ECO:0000313" key="4">
    <source>
        <dbReference type="Proteomes" id="UP000002009"/>
    </source>
</evidence>
<dbReference type="GO" id="GO:0005737">
    <property type="term" value="C:cytoplasm"/>
    <property type="evidence" value="ECO:0007669"/>
    <property type="project" value="TreeGrafter"/>
</dbReference>
<keyword evidence="4" id="KW-1185">Reference proteome</keyword>